<dbReference type="Pfam" id="PF01695">
    <property type="entry name" value="IstB_IS21"/>
    <property type="match status" value="1"/>
</dbReference>
<evidence type="ECO:0000313" key="2">
    <source>
        <dbReference type="EMBL" id="DAG03324.1"/>
    </source>
</evidence>
<accession>A0A8S5V9C6</accession>
<reference evidence="2" key="1">
    <citation type="journal article" date="2021" name="Proc. Natl. Acad. Sci. U.S.A.">
        <title>A Catalog of Tens of Thousands of Viruses from Human Metagenomes Reveals Hidden Associations with Chronic Diseases.</title>
        <authorList>
            <person name="Tisza M.J."/>
            <person name="Buck C.B."/>
        </authorList>
    </citation>
    <scope>NUCLEOTIDE SEQUENCE</scope>
    <source>
        <strain evidence="2">Ct6rT12</strain>
    </source>
</reference>
<name>A0A8S5V9C6_9CAUD</name>
<evidence type="ECO:0000259" key="1">
    <source>
        <dbReference type="SMART" id="SM00382"/>
    </source>
</evidence>
<proteinExistence type="predicted"/>
<dbReference type="InterPro" id="IPR027417">
    <property type="entry name" value="P-loop_NTPase"/>
</dbReference>
<dbReference type="GO" id="GO:0005524">
    <property type="term" value="F:ATP binding"/>
    <property type="evidence" value="ECO:0007669"/>
    <property type="project" value="InterPro"/>
</dbReference>
<dbReference type="CDD" id="cd00009">
    <property type="entry name" value="AAA"/>
    <property type="match status" value="1"/>
</dbReference>
<dbReference type="PANTHER" id="PTHR30050">
    <property type="entry name" value="CHROMOSOMAL REPLICATION INITIATOR PROTEIN DNAA"/>
    <property type="match status" value="1"/>
</dbReference>
<dbReference type="PANTHER" id="PTHR30050:SF4">
    <property type="entry name" value="ATP-BINDING PROTEIN RV3427C IN INSERTION SEQUENCE-RELATED"/>
    <property type="match status" value="1"/>
</dbReference>
<dbReference type="SMART" id="SM00382">
    <property type="entry name" value="AAA"/>
    <property type="match status" value="1"/>
</dbReference>
<protein>
    <submittedName>
        <fullName evidence="2">Replicative helicase</fullName>
    </submittedName>
</protein>
<keyword evidence="2" id="KW-0547">Nucleotide-binding</keyword>
<dbReference type="Gene3D" id="3.40.50.300">
    <property type="entry name" value="P-loop containing nucleotide triphosphate hydrolases"/>
    <property type="match status" value="1"/>
</dbReference>
<dbReference type="GO" id="GO:0004386">
    <property type="term" value="F:helicase activity"/>
    <property type="evidence" value="ECO:0007669"/>
    <property type="project" value="UniProtKB-KW"/>
</dbReference>
<organism evidence="2">
    <name type="scientific">Siphoviridae sp. ct6rT12</name>
    <dbReference type="NCBI Taxonomy" id="2825346"/>
    <lineage>
        <taxon>Viruses</taxon>
        <taxon>Duplodnaviria</taxon>
        <taxon>Heunggongvirae</taxon>
        <taxon>Uroviricota</taxon>
        <taxon>Caudoviricetes</taxon>
    </lineage>
</organism>
<feature type="domain" description="AAA+ ATPase" evidence="1">
    <location>
        <begin position="121"/>
        <end position="251"/>
    </location>
</feature>
<keyword evidence="2" id="KW-0378">Hydrolase</keyword>
<dbReference type="EMBL" id="BK016227">
    <property type="protein sequence ID" value="DAG03324.1"/>
    <property type="molecule type" value="Genomic_DNA"/>
</dbReference>
<keyword evidence="2" id="KW-0067">ATP-binding</keyword>
<sequence length="270" mass="31942">MCKYCIDDLKSFIKKNKLDIDFSKLPELKIEVLEDGTQVLKRCDVCREITDYQDTNGYELHRDCACVKSWRKQARLKRFKDLSIIDRSQRNNIFKNAVFESEEERKIYQELYRYAQGFRIDKHGYIFMGDVGTGKTFLASCVCNMLEENNFTVLSFNLSSYLCKIRIDNNNEELLIQAVRDVDLLFIDDLGSEYINRENGKMWAEDKLFRLFDERYRSQKPLFITTNLTTGELKEHLKINGSNKIYDRLLEMCKLVNFKGESKRKAKMII</sequence>
<dbReference type="InterPro" id="IPR003593">
    <property type="entry name" value="AAA+_ATPase"/>
</dbReference>
<keyword evidence="2" id="KW-0347">Helicase</keyword>
<dbReference type="InterPro" id="IPR002611">
    <property type="entry name" value="IstB_ATP-bd"/>
</dbReference>
<dbReference type="GO" id="GO:0006260">
    <property type="term" value="P:DNA replication"/>
    <property type="evidence" value="ECO:0007669"/>
    <property type="project" value="TreeGrafter"/>
</dbReference>
<dbReference type="SUPFAM" id="SSF52540">
    <property type="entry name" value="P-loop containing nucleoside triphosphate hydrolases"/>
    <property type="match status" value="1"/>
</dbReference>